<dbReference type="Proteomes" id="UP000887574">
    <property type="component" value="Unplaced"/>
</dbReference>
<sequence length="86" mass="10175">MQKAWVLYQNQQKVEKANAEDRRSFLHRLGQQLMQPQKDKCRLNAVFPTTDYQKIESAGQQIHKQTSRKGTDVCILVFYWVTFCPK</sequence>
<name>A0A915EDB3_9BILA</name>
<evidence type="ECO:0000313" key="1">
    <source>
        <dbReference type="Proteomes" id="UP000887574"/>
    </source>
</evidence>
<evidence type="ECO:0000313" key="2">
    <source>
        <dbReference type="WBParaSite" id="jg4088"/>
    </source>
</evidence>
<proteinExistence type="predicted"/>
<reference evidence="2" key="1">
    <citation type="submission" date="2022-11" db="UniProtKB">
        <authorList>
            <consortium name="WormBaseParasite"/>
        </authorList>
    </citation>
    <scope>IDENTIFICATION</scope>
</reference>
<protein>
    <submittedName>
        <fullName evidence="2">Uncharacterized protein</fullName>
    </submittedName>
</protein>
<dbReference type="AlphaFoldDB" id="A0A915EDB3"/>
<organism evidence="1 2">
    <name type="scientific">Ditylenchus dipsaci</name>
    <dbReference type="NCBI Taxonomy" id="166011"/>
    <lineage>
        <taxon>Eukaryota</taxon>
        <taxon>Metazoa</taxon>
        <taxon>Ecdysozoa</taxon>
        <taxon>Nematoda</taxon>
        <taxon>Chromadorea</taxon>
        <taxon>Rhabditida</taxon>
        <taxon>Tylenchina</taxon>
        <taxon>Tylenchomorpha</taxon>
        <taxon>Sphaerularioidea</taxon>
        <taxon>Anguinidae</taxon>
        <taxon>Anguininae</taxon>
        <taxon>Ditylenchus</taxon>
    </lineage>
</organism>
<keyword evidence="1" id="KW-1185">Reference proteome</keyword>
<accession>A0A915EDB3</accession>
<dbReference type="WBParaSite" id="jg4088">
    <property type="protein sequence ID" value="jg4088"/>
    <property type="gene ID" value="jg4088"/>
</dbReference>